<dbReference type="Gene3D" id="2.160.20.20">
    <property type="match status" value="1"/>
</dbReference>
<accession>A0ABT2J922</accession>
<gene>
    <name evidence="2" type="ORF">JT362_14240</name>
</gene>
<comment type="caution">
    <text evidence="2">The sequence shown here is derived from an EMBL/GenBank/DDBJ whole genome shotgun (WGS) entry which is preliminary data.</text>
</comment>
<evidence type="ECO:0000313" key="2">
    <source>
        <dbReference type="EMBL" id="MCT2584281.1"/>
    </source>
</evidence>
<feature type="chain" id="PRO_5046074667" evidence="1">
    <location>
        <begin position="26"/>
        <end position="256"/>
    </location>
</feature>
<protein>
    <submittedName>
        <fullName evidence="2">Uncharacterized protein</fullName>
    </submittedName>
</protein>
<dbReference type="InterPro" id="IPR012332">
    <property type="entry name" value="Autotransporter_pectin_lyase_C"/>
</dbReference>
<name>A0ABT2J922_9PSEU</name>
<sequence>MSRNRNLARAAVLAGAAAVASIAMALPAQAHGSHAVTCDGTLGERVVRGGVVVADGTACVLDGTSVRGTVTVGAGASLELVDAKVYGGVTMSGSGRVNVTGSFVAGDVDSTGTGVVRLTDTLVVGDVDVREQTSFAANGLTAGGDVRGTTVNRFDVRDSAVLGSVSATESFSGGNLCGNVVFGDATFAGSGGAVLVGGAESCAGNQVGDDVVVRDNVAFTSIGGNTVRDDLSCTGNEPAPQVGTNTVKGDRIGQCA</sequence>
<proteinExistence type="predicted"/>
<keyword evidence="3" id="KW-1185">Reference proteome</keyword>
<organism evidence="2 3">
    <name type="scientific">Actinophytocola gossypii</name>
    <dbReference type="NCBI Taxonomy" id="2812003"/>
    <lineage>
        <taxon>Bacteria</taxon>
        <taxon>Bacillati</taxon>
        <taxon>Actinomycetota</taxon>
        <taxon>Actinomycetes</taxon>
        <taxon>Pseudonocardiales</taxon>
        <taxon>Pseudonocardiaceae</taxon>
    </lineage>
</organism>
<evidence type="ECO:0000256" key="1">
    <source>
        <dbReference type="SAM" id="SignalP"/>
    </source>
</evidence>
<reference evidence="2 3" key="1">
    <citation type="submission" date="2021-02" db="EMBL/GenBank/DDBJ databases">
        <title>Actinophytocola xerophila sp. nov., isolated from soil of cotton cropping field.</title>
        <authorList>
            <person name="Huang R."/>
            <person name="Chen X."/>
            <person name="Ge X."/>
            <person name="Liu W."/>
        </authorList>
    </citation>
    <scope>NUCLEOTIDE SEQUENCE [LARGE SCALE GENOMIC DNA]</scope>
    <source>
        <strain evidence="2 3">S1-96</strain>
    </source>
</reference>
<feature type="signal peptide" evidence="1">
    <location>
        <begin position="1"/>
        <end position="25"/>
    </location>
</feature>
<evidence type="ECO:0000313" key="3">
    <source>
        <dbReference type="Proteomes" id="UP001156441"/>
    </source>
</evidence>
<dbReference type="EMBL" id="JAFFZE010000012">
    <property type="protein sequence ID" value="MCT2584281.1"/>
    <property type="molecule type" value="Genomic_DNA"/>
</dbReference>
<dbReference type="Proteomes" id="UP001156441">
    <property type="component" value="Unassembled WGS sequence"/>
</dbReference>
<keyword evidence="1" id="KW-0732">Signal</keyword>
<dbReference type="RefSeq" id="WP_260191687.1">
    <property type="nucleotide sequence ID" value="NZ_JAFFZE010000012.1"/>
</dbReference>